<reference evidence="7" key="3">
    <citation type="submission" date="2017-05" db="EMBL/GenBank/DDBJ databases">
        <authorList>
            <person name="Munson-Mcgee J.H."/>
        </authorList>
    </citation>
    <scope>NUCLEOTIDE SEQUENCE</scope>
    <source>
        <strain evidence="7">SCGC AB-777_F03</strain>
    </source>
</reference>
<evidence type="ECO:0000256" key="1">
    <source>
        <dbReference type="ARBA" id="ARBA00007412"/>
    </source>
</evidence>
<dbReference type="SUPFAM" id="SSF56271">
    <property type="entry name" value="Pyruvoyl-dependent histidine and arginine decarboxylases"/>
    <property type="match status" value="1"/>
</dbReference>
<protein>
    <recommendedName>
        <fullName evidence="6">Pyruvoyl-dependent arginine decarboxylase</fullName>
        <shortName evidence="6">PvlArgDC</shortName>
        <ecNumber evidence="6">4.1.1.19</ecNumber>
    </recommendedName>
    <component>
        <recommendedName>
            <fullName evidence="6">Pyruvoyl-dependent arginine decarboxylase subunit beta</fullName>
        </recommendedName>
    </component>
    <component>
        <recommendedName>
            <fullName evidence="6">Pyruvoyl-dependent arginine decarboxylase subunit alpha</fullName>
        </recommendedName>
    </component>
</protein>
<dbReference type="InterPro" id="IPR016104">
    <property type="entry name" value="Pyr-dep_his/arg-deCO2ase"/>
</dbReference>
<dbReference type="Gene3D" id="3.50.20.10">
    <property type="entry name" value="Pyruvoyl-Dependent Histidine Decarboxylase, subunit B"/>
    <property type="match status" value="1"/>
</dbReference>
<dbReference type="EC" id="4.1.1.19" evidence="6"/>
<reference evidence="7" key="4">
    <citation type="submission" date="2021-11" db="EMBL/GenBank/DDBJ databases">
        <authorList>
            <person name="Munson-Mcgee J."/>
            <person name="Field E."/>
            <person name="Bateson M."/>
            <person name="Rooney C."/>
            <person name="Stepanauskas R."/>
            <person name="Young M."/>
        </authorList>
    </citation>
    <scope>NUCLEOTIDE SEQUENCE</scope>
    <source>
        <strain evidence="7">SCGC AB-777_F03</strain>
    </source>
</reference>
<evidence type="ECO:0000256" key="4">
    <source>
        <dbReference type="ARBA" id="ARBA00023317"/>
    </source>
</evidence>
<feature type="modified residue" description="Pyruvic acid (Ser)" evidence="6">
    <location>
        <position position="46"/>
    </location>
</feature>
<dbReference type="EMBL" id="QEFP01000003">
    <property type="protein sequence ID" value="PVU68777.1"/>
    <property type="molecule type" value="Genomic_DNA"/>
</dbReference>
<keyword evidence="3 6" id="KW-0456">Lyase</keyword>
<evidence type="ECO:0000313" key="7">
    <source>
        <dbReference type="EMBL" id="MCC5447020.1"/>
    </source>
</evidence>
<dbReference type="HAMAP" id="MF_01404">
    <property type="entry name" value="PvlArgDC"/>
    <property type="match status" value="1"/>
</dbReference>
<dbReference type="InterPro" id="IPR016105">
    <property type="entry name" value="Pyr-dep_his/arg-deCO2ase_sand"/>
</dbReference>
<dbReference type="PIRSF" id="PIRSF005216">
    <property type="entry name" value="Pyruvoyl-dep_arg_deCO2ase"/>
    <property type="match status" value="1"/>
</dbReference>
<dbReference type="SFLD" id="SFLDS00055">
    <property type="entry name" value="Pyruvoyl-Dependent_Histidine/A"/>
    <property type="match status" value="1"/>
</dbReference>
<gene>
    <name evidence="6" type="primary">pdaD</name>
    <name evidence="7" type="ORF">DDW03_001220</name>
    <name evidence="8" type="ORF">DDW03_00995</name>
</gene>
<dbReference type="NCBIfam" id="NF009064">
    <property type="entry name" value="PRK12398.1"/>
    <property type="match status" value="1"/>
</dbReference>
<feature type="chain" id="PRO_5023575994" description="Pyruvoyl-dependent arginine decarboxylase subunit beta" evidence="6">
    <location>
        <begin position="1"/>
        <end position="45"/>
    </location>
</feature>
<comment type="catalytic activity">
    <reaction evidence="5 6">
        <text>L-arginine + H(+) = agmatine + CO2</text>
        <dbReference type="Rhea" id="RHEA:17641"/>
        <dbReference type="ChEBI" id="CHEBI:15378"/>
        <dbReference type="ChEBI" id="CHEBI:16526"/>
        <dbReference type="ChEBI" id="CHEBI:32682"/>
        <dbReference type="ChEBI" id="CHEBI:58145"/>
        <dbReference type="EC" id="4.1.1.19"/>
    </reaction>
</comment>
<keyword evidence="2 6" id="KW-0210">Decarboxylase</keyword>
<dbReference type="InterPro" id="IPR002724">
    <property type="entry name" value="Pyruvoyl-dep_arg_deCO2ase"/>
</dbReference>
<evidence type="ECO:0000256" key="3">
    <source>
        <dbReference type="ARBA" id="ARBA00023239"/>
    </source>
</evidence>
<dbReference type="Proteomes" id="UP000245509">
    <property type="component" value="Unassembled WGS sequence"/>
</dbReference>
<dbReference type="PANTHER" id="PTHR40438:SF1">
    <property type="entry name" value="PYRUVOYL-DEPENDENT ARGININE DECARBOXYLASE"/>
    <property type="match status" value="1"/>
</dbReference>
<dbReference type="EMBL" id="QEFP02000006">
    <property type="protein sequence ID" value="MCC5447020.1"/>
    <property type="molecule type" value="Genomic_DNA"/>
</dbReference>
<comment type="caution">
    <text evidence="8">The sequence shown here is derived from an EMBL/GenBank/DDBJ whole genome shotgun (WGS) entry which is preliminary data.</text>
</comment>
<keyword evidence="4 6" id="KW-0670">Pyruvate</keyword>
<dbReference type="SFLD" id="SFLDG01170">
    <property type="entry name" value="Pyruvoyl-dependent_arginine_de"/>
    <property type="match status" value="1"/>
</dbReference>
<dbReference type="GO" id="GO:0008792">
    <property type="term" value="F:arginine decarboxylase activity"/>
    <property type="evidence" value="ECO:0007669"/>
    <property type="project" value="UniProtKB-UniRule"/>
</dbReference>
<organism evidence="8">
    <name type="scientific">Nanobsidianus stetteri</name>
    <dbReference type="NCBI Taxonomy" id="1294122"/>
    <lineage>
        <taxon>Archaea</taxon>
        <taxon>Nanobdellota</taxon>
        <taxon>Candidatus Nanoarchaeia</taxon>
        <taxon>Nanoarchaeales</taxon>
        <taxon>Nanopusillaceae</taxon>
        <taxon>Candidatus Nanobsidianus</taxon>
    </lineage>
</organism>
<dbReference type="PANTHER" id="PTHR40438">
    <property type="entry name" value="PYRUVOYL-DEPENDENT ARGININE DECARBOXYLASE"/>
    <property type="match status" value="1"/>
</dbReference>
<evidence type="ECO:0000313" key="8">
    <source>
        <dbReference type="EMBL" id="PVU68777.1"/>
    </source>
</evidence>
<dbReference type="RefSeq" id="WP_228615248.1">
    <property type="nucleotide sequence ID" value="NZ_QEFP02000006.1"/>
</dbReference>
<comment type="cofactor">
    <cofactor evidence="6">
        <name>pyruvate</name>
        <dbReference type="ChEBI" id="CHEBI:15361"/>
    </cofactor>
    <text evidence="6">Binds 1 pyruvoyl group covalently per subunit.</text>
</comment>
<accession>A0A2T9WLS6</accession>
<dbReference type="NCBIfam" id="TIGR00286">
    <property type="entry name" value="pyruvoyl-dependent arginine decarboxylase"/>
    <property type="match status" value="1"/>
</dbReference>
<dbReference type="GO" id="GO:0006527">
    <property type="term" value="P:L-arginine catabolic process"/>
    <property type="evidence" value="ECO:0007669"/>
    <property type="project" value="InterPro"/>
</dbReference>
<name>A0A2T9WLS6_NANST</name>
<dbReference type="Pfam" id="PF01862">
    <property type="entry name" value="PvlArgDC"/>
    <property type="match status" value="1"/>
</dbReference>
<feature type="chain" id="PRO_5023575993" description="Pyruvoyl-dependent arginine decarboxylase subunit alpha" evidence="6">
    <location>
        <begin position="46"/>
        <end position="161"/>
    </location>
</feature>
<sequence>MTPRSLVPKKVFFTSGVGIADDPLLSFEYALRDAKIERFNLVPVSSIAPPNVKIIDIDEGLKYLKAGQIVFCVLSRFTSNEEGKEIFSSVGVALPKDKKYNGYFTEYHGYYTGKEEGYAKDMAKSMLKSIYNIEIDKEFEIFRKAKVEKYTTVISAAIFIL</sequence>
<evidence type="ECO:0000256" key="2">
    <source>
        <dbReference type="ARBA" id="ARBA00022793"/>
    </source>
</evidence>
<dbReference type="AlphaFoldDB" id="A0A2T9WLS6"/>
<evidence type="ECO:0000256" key="6">
    <source>
        <dbReference type="HAMAP-Rule" id="MF_01404"/>
    </source>
</evidence>
<reference evidence="8" key="1">
    <citation type="journal article" date="2015" name="Appl. Environ. Microbiol.">
        <title>Nanoarchaeota, Their Sulfolobales Host, and Nanoarchaeota Virus Distribution across Yellowstone National Park Hot Springs.</title>
        <authorList>
            <person name="Munson-McGee J.H."/>
            <person name="Field E.K."/>
            <person name="Bateson M."/>
            <person name="Rooney C."/>
            <person name="Stepanauskas R."/>
            <person name="Young M.J."/>
        </authorList>
    </citation>
    <scope>NUCLEOTIDE SEQUENCE [LARGE SCALE GENOMIC DNA]</scope>
    <source>
        <strain evidence="8">SCGC AB-777_F03</strain>
    </source>
</reference>
<evidence type="ECO:0000256" key="5">
    <source>
        <dbReference type="ARBA" id="ARBA00049309"/>
    </source>
</evidence>
<feature type="site" description="Cleavage (non-hydrolytic)" evidence="6">
    <location>
        <begin position="45"/>
        <end position="46"/>
    </location>
</feature>
<proteinExistence type="inferred from homology"/>
<comment type="similarity">
    <text evidence="1 6">Belongs to the PdaD family.</text>
</comment>
<reference evidence="8" key="2">
    <citation type="submission" date="2017-05" db="EMBL/GenBank/DDBJ databases">
        <authorList>
            <person name="Song R."/>
            <person name="Chenine A.L."/>
            <person name="Ruprecht R.M."/>
        </authorList>
    </citation>
    <scope>NUCLEOTIDE SEQUENCE</scope>
    <source>
        <strain evidence="8">SCGC AB-777_F03</strain>
    </source>
</reference>